<accession>A0A9W6VNB8</accession>
<dbReference type="AlphaFoldDB" id="A0A9W6VNB8"/>
<name>A0A9W6VNB8_9ACTN</name>
<evidence type="ECO:0000313" key="1">
    <source>
        <dbReference type="EMBL" id="GLY78593.1"/>
    </source>
</evidence>
<reference evidence="1" key="1">
    <citation type="submission" date="2023-03" db="EMBL/GenBank/DDBJ databases">
        <title>Actinoallomurus iriomotensis NBRC 103681.</title>
        <authorList>
            <person name="Ichikawa N."/>
            <person name="Sato H."/>
            <person name="Tonouchi N."/>
        </authorList>
    </citation>
    <scope>NUCLEOTIDE SEQUENCE</scope>
    <source>
        <strain evidence="1">NBRC 103681</strain>
    </source>
</reference>
<proteinExistence type="predicted"/>
<dbReference type="RefSeq" id="WP_285629450.1">
    <property type="nucleotide sequence ID" value="NZ_BSTJ01000009.1"/>
</dbReference>
<dbReference type="Proteomes" id="UP001165135">
    <property type="component" value="Unassembled WGS sequence"/>
</dbReference>
<evidence type="ECO:0000313" key="2">
    <source>
        <dbReference type="Proteomes" id="UP001165135"/>
    </source>
</evidence>
<protein>
    <submittedName>
        <fullName evidence="1">Uncharacterized protein</fullName>
    </submittedName>
</protein>
<comment type="caution">
    <text evidence="1">The sequence shown here is derived from an EMBL/GenBank/DDBJ whole genome shotgun (WGS) entry which is preliminary data.</text>
</comment>
<organism evidence="1 2">
    <name type="scientific">Actinoallomurus iriomotensis</name>
    <dbReference type="NCBI Taxonomy" id="478107"/>
    <lineage>
        <taxon>Bacteria</taxon>
        <taxon>Bacillati</taxon>
        <taxon>Actinomycetota</taxon>
        <taxon>Actinomycetes</taxon>
        <taxon>Streptosporangiales</taxon>
        <taxon>Thermomonosporaceae</taxon>
        <taxon>Actinoallomurus</taxon>
    </lineage>
</organism>
<gene>
    <name evidence="1" type="ORF">Airi01_068600</name>
</gene>
<dbReference type="EMBL" id="BSTJ01000009">
    <property type="protein sequence ID" value="GLY78593.1"/>
    <property type="molecule type" value="Genomic_DNA"/>
</dbReference>
<sequence>MADEFAARLTALTDLAHSVKEISYLCDHVGSGISEYTNIPSGAWPDVARNAQHAYESARTSLAEAVGGTGSGKGIGEVGHDIVERLAAVLGKYGDAERAAEIATFDVGKALHDSTAGRAAQTLIDDITHASQPSGHVDRDYPALGAPILNAAFGFRRNIGPLNTSLGRLKQGAPVLEAIRALDAPVGIRDAVRYSPLVEALRSSRGLLLRTAAGFGADLAIATIDASLVIPNEVAPHPFAVEQDRWRKIAQAAAGEGGLAGAAEDALRHYRKYWIGDASDAFARYVDSAFVQTVNRFGDLALEVSDLCGQIARAQERFMAEQTVIHITMIGALVFVPAFSPIGAAIASAVAAAFGGVEINKWHGMHDAMNGIADATRRVTEDAQALAASCRAMIAGESSALSTSL</sequence>